<reference evidence="1" key="1">
    <citation type="journal article" date="2025" name="Int. J. Syst. Evol. Microbiol.">
        <title>Streptomyces citrinus sp. nov., with yellow diffusible pigment.</title>
        <authorList>
            <person name="He Y."/>
            <person name="Yang E."/>
            <person name="Xu J."/>
            <person name="Sun Y."/>
            <person name="Sun L."/>
        </authorList>
    </citation>
    <scope>NUCLEOTIDE SEQUENCE</scope>
    <source>
        <strain evidence="1">Q6</strain>
    </source>
</reference>
<protein>
    <submittedName>
        <fullName evidence="1">Uncharacterized protein</fullName>
    </submittedName>
</protein>
<proteinExistence type="predicted"/>
<keyword evidence="2" id="KW-1185">Reference proteome</keyword>
<evidence type="ECO:0000313" key="2">
    <source>
        <dbReference type="Proteomes" id="UP001432251"/>
    </source>
</evidence>
<name>A0ACD5A4I1_9ACTN</name>
<dbReference type="EMBL" id="CP146022">
    <property type="protein sequence ID" value="WWQ62020.1"/>
    <property type="molecule type" value="Genomic_DNA"/>
</dbReference>
<gene>
    <name evidence="1" type="ORF">V2W30_00635</name>
</gene>
<sequence length="224" mass="25072">MRRLHGRASSSREQRARVASELRAQGRYGPELREVLPAFAALGLAVLGAVLVLALLTREYGASGLIVGVLLLGLLGGAGWFGRRLVAHRVRGRYSPAELRRLDQRGLARAVERMLRRDGWQVTDLSDGDRMRLYARDRLGRELDVAVRPTVETPPQENVSGAERIRESGRHGADRFLQLFVSQDAFSPSDVMWASRQDDVRLVDGQRLRRWAAGVPFDRLDRPG</sequence>
<organism evidence="1 2">
    <name type="scientific">Streptomyces citrinus</name>
    <dbReference type="NCBI Taxonomy" id="3118173"/>
    <lineage>
        <taxon>Bacteria</taxon>
        <taxon>Bacillati</taxon>
        <taxon>Actinomycetota</taxon>
        <taxon>Actinomycetes</taxon>
        <taxon>Kitasatosporales</taxon>
        <taxon>Streptomycetaceae</taxon>
        <taxon>Streptomyces</taxon>
    </lineage>
</organism>
<accession>A0ACD5A4I1</accession>
<dbReference type="Proteomes" id="UP001432251">
    <property type="component" value="Chromosome"/>
</dbReference>
<evidence type="ECO:0000313" key="1">
    <source>
        <dbReference type="EMBL" id="WWQ62020.1"/>
    </source>
</evidence>